<keyword evidence="5" id="KW-0406">Ion transport</keyword>
<dbReference type="AlphaFoldDB" id="A0A0L0H884"/>
<dbReference type="InterPro" id="IPR007274">
    <property type="entry name" value="Cop_transporter"/>
</dbReference>
<keyword evidence="7" id="KW-1185">Reference proteome</keyword>
<organism evidence="6 7">
    <name type="scientific">Spizellomyces punctatus (strain DAOM BR117)</name>
    <dbReference type="NCBI Taxonomy" id="645134"/>
    <lineage>
        <taxon>Eukaryota</taxon>
        <taxon>Fungi</taxon>
        <taxon>Fungi incertae sedis</taxon>
        <taxon>Chytridiomycota</taxon>
        <taxon>Chytridiomycota incertae sedis</taxon>
        <taxon>Chytridiomycetes</taxon>
        <taxon>Spizellomycetales</taxon>
        <taxon>Spizellomycetaceae</taxon>
        <taxon>Spizellomyces</taxon>
    </lineage>
</organism>
<dbReference type="Pfam" id="PF04145">
    <property type="entry name" value="Ctr"/>
    <property type="match status" value="1"/>
</dbReference>
<evidence type="ECO:0000256" key="3">
    <source>
        <dbReference type="ARBA" id="ARBA00022989"/>
    </source>
</evidence>
<dbReference type="InParanoid" id="A0A0L0H884"/>
<dbReference type="OrthoDB" id="73901at2759"/>
<gene>
    <name evidence="6" type="ORF">SPPG_07530</name>
</gene>
<keyword evidence="5" id="KW-0186">Copper</keyword>
<evidence type="ECO:0000256" key="2">
    <source>
        <dbReference type="ARBA" id="ARBA00022692"/>
    </source>
</evidence>
<dbReference type="PANTHER" id="PTHR12483">
    <property type="entry name" value="SOLUTE CARRIER FAMILY 31 COPPER TRANSPORTERS"/>
    <property type="match status" value="1"/>
</dbReference>
<dbReference type="EMBL" id="KQ257465">
    <property type="protein sequence ID" value="KNC97139.1"/>
    <property type="molecule type" value="Genomic_DNA"/>
</dbReference>
<keyword evidence="3 5" id="KW-1133">Transmembrane helix</keyword>
<dbReference type="GO" id="GO:0005375">
    <property type="term" value="F:copper ion transmembrane transporter activity"/>
    <property type="evidence" value="ECO:0007669"/>
    <property type="project" value="UniProtKB-UniRule"/>
</dbReference>
<dbReference type="Proteomes" id="UP000053201">
    <property type="component" value="Unassembled WGS sequence"/>
</dbReference>
<evidence type="ECO:0000256" key="1">
    <source>
        <dbReference type="ARBA" id="ARBA00004141"/>
    </source>
</evidence>
<dbReference type="RefSeq" id="XP_016605179.1">
    <property type="nucleotide sequence ID" value="XM_016755696.1"/>
</dbReference>
<name>A0A0L0H884_SPIPD</name>
<sequence>MDSKMWWQPYFITDLTGVQVLFKNLTISSSTSTLFFALSFTILLCWTERLTSYAYEYFTGSHQTLYRKNHAVSPWKFIICRSMIYVANIICKYLTMLVVMSFSVQLFVAVVLGMGTGQLVVEYWRQQRRGDLVASSEFEMLGNEAC</sequence>
<dbReference type="GeneID" id="27690739"/>
<keyword evidence="4 5" id="KW-0472">Membrane</keyword>
<dbReference type="VEuPathDB" id="FungiDB:SPPG_07530"/>
<protein>
    <recommendedName>
        <fullName evidence="5">Copper transport protein</fullName>
    </recommendedName>
</protein>
<accession>A0A0L0H884</accession>
<evidence type="ECO:0000313" key="7">
    <source>
        <dbReference type="Proteomes" id="UP000053201"/>
    </source>
</evidence>
<comment type="subcellular location">
    <subcellularLocation>
        <location evidence="1 5">Membrane</location>
        <topology evidence="1 5">Multi-pass membrane protein</topology>
    </subcellularLocation>
</comment>
<dbReference type="PANTHER" id="PTHR12483:SF27">
    <property type="entry name" value="COPPER TRANSPORT PROTEIN CTR1"/>
    <property type="match status" value="1"/>
</dbReference>
<comment type="similarity">
    <text evidence="5">Belongs to the copper transporter (Ctr) (TC 1.A.56) family. SLC31A subfamily.</text>
</comment>
<feature type="transmembrane region" description="Helical" evidence="5">
    <location>
        <begin position="102"/>
        <end position="121"/>
    </location>
</feature>
<reference evidence="6 7" key="1">
    <citation type="submission" date="2009-08" db="EMBL/GenBank/DDBJ databases">
        <title>The Genome Sequence of Spizellomyces punctatus strain DAOM BR117.</title>
        <authorList>
            <consortium name="The Broad Institute Genome Sequencing Platform"/>
            <person name="Russ C."/>
            <person name="Cuomo C."/>
            <person name="Shea T."/>
            <person name="Young S.K."/>
            <person name="Zeng Q."/>
            <person name="Koehrsen M."/>
            <person name="Haas B."/>
            <person name="Borodovsky M."/>
            <person name="Guigo R."/>
            <person name="Alvarado L."/>
            <person name="Berlin A."/>
            <person name="Bochicchio J."/>
            <person name="Borenstein D."/>
            <person name="Chapman S."/>
            <person name="Chen Z."/>
            <person name="Engels R."/>
            <person name="Freedman E."/>
            <person name="Gellesch M."/>
            <person name="Goldberg J."/>
            <person name="Griggs A."/>
            <person name="Gujja S."/>
            <person name="Heiman D."/>
            <person name="Hepburn T."/>
            <person name="Howarth C."/>
            <person name="Jen D."/>
            <person name="Larson L."/>
            <person name="Lewis B."/>
            <person name="Mehta T."/>
            <person name="Park D."/>
            <person name="Pearson M."/>
            <person name="Roberts A."/>
            <person name="Saif S."/>
            <person name="Shenoy N."/>
            <person name="Sisk P."/>
            <person name="Stolte C."/>
            <person name="Sykes S."/>
            <person name="Thomson T."/>
            <person name="Walk T."/>
            <person name="White J."/>
            <person name="Yandava C."/>
            <person name="Burger G."/>
            <person name="Gray M.W."/>
            <person name="Holland P.W.H."/>
            <person name="King N."/>
            <person name="Lang F.B.F."/>
            <person name="Roger A.J."/>
            <person name="Ruiz-Trillo I."/>
            <person name="Lander E."/>
            <person name="Nusbaum C."/>
        </authorList>
    </citation>
    <scope>NUCLEOTIDE SEQUENCE [LARGE SCALE GENOMIC DNA]</scope>
    <source>
        <strain evidence="6 7">DAOM BR117</strain>
    </source>
</reference>
<keyword evidence="2 5" id="KW-0812">Transmembrane</keyword>
<dbReference type="GO" id="GO:0005886">
    <property type="term" value="C:plasma membrane"/>
    <property type="evidence" value="ECO:0007669"/>
    <property type="project" value="TreeGrafter"/>
</dbReference>
<evidence type="ECO:0000313" key="6">
    <source>
        <dbReference type="EMBL" id="KNC97139.1"/>
    </source>
</evidence>
<feature type="transmembrane region" description="Helical" evidence="5">
    <location>
        <begin position="20"/>
        <end position="46"/>
    </location>
</feature>
<keyword evidence="5" id="KW-0813">Transport</keyword>
<feature type="transmembrane region" description="Helical" evidence="5">
    <location>
        <begin position="77"/>
        <end position="96"/>
    </location>
</feature>
<keyword evidence="5" id="KW-0187">Copper transport</keyword>
<evidence type="ECO:0000256" key="4">
    <source>
        <dbReference type="ARBA" id="ARBA00023136"/>
    </source>
</evidence>
<proteinExistence type="inferred from homology"/>
<evidence type="ECO:0000256" key="5">
    <source>
        <dbReference type="RuleBase" id="RU367022"/>
    </source>
</evidence>